<feature type="region of interest" description="Disordered" evidence="3">
    <location>
        <begin position="69"/>
        <end position="93"/>
    </location>
</feature>
<reference evidence="5 6" key="1">
    <citation type="submission" date="2024-03" db="EMBL/GenBank/DDBJ databases">
        <title>Aureococcus anophagefferens CCMP1851 and Kratosvirus quantuckense: Draft genome of a second virus-susceptible host strain in the model system.</title>
        <authorList>
            <person name="Chase E."/>
            <person name="Truchon A.R."/>
            <person name="Schepens W."/>
            <person name="Wilhelm S.W."/>
        </authorList>
    </citation>
    <scope>NUCLEOTIDE SEQUENCE [LARGE SCALE GENOMIC DNA]</scope>
    <source>
        <strain evidence="5 6">CCMP1851</strain>
    </source>
</reference>
<accession>A0ABR1G2D2</accession>
<protein>
    <recommendedName>
        <fullName evidence="4">Malonyl-CoA:ACP transacylase (MAT) domain-containing protein</fullName>
    </recommendedName>
</protein>
<dbReference type="InterPro" id="IPR008978">
    <property type="entry name" value="HSP20-like_chaperone"/>
</dbReference>
<feature type="region of interest" description="Disordered" evidence="3">
    <location>
        <begin position="190"/>
        <end position="297"/>
    </location>
</feature>
<dbReference type="Gene3D" id="3.40.366.10">
    <property type="entry name" value="Malonyl-Coenzyme A Acyl Carrier Protein, domain 2"/>
    <property type="match status" value="1"/>
</dbReference>
<dbReference type="Gene3D" id="2.60.40.790">
    <property type="match status" value="1"/>
</dbReference>
<proteinExistence type="predicted"/>
<feature type="compositionally biased region" description="Basic and acidic residues" evidence="3">
    <location>
        <begin position="243"/>
        <end position="254"/>
    </location>
</feature>
<dbReference type="InterPro" id="IPR001227">
    <property type="entry name" value="Ac_transferase_dom_sf"/>
</dbReference>
<dbReference type="SUPFAM" id="SSF49764">
    <property type="entry name" value="HSP20-like chaperones"/>
    <property type="match status" value="1"/>
</dbReference>
<evidence type="ECO:0000256" key="3">
    <source>
        <dbReference type="SAM" id="MobiDB-lite"/>
    </source>
</evidence>
<keyword evidence="1" id="KW-0596">Phosphopantetheine</keyword>
<dbReference type="SUPFAM" id="SSF55048">
    <property type="entry name" value="Probable ACP-binding domain of malonyl-CoA ACP transacylase"/>
    <property type="match status" value="1"/>
</dbReference>
<keyword evidence="6" id="KW-1185">Reference proteome</keyword>
<name>A0ABR1G2D2_AURAN</name>
<dbReference type="EMBL" id="JBBJCI010000140">
    <property type="protein sequence ID" value="KAK7242794.1"/>
    <property type="molecule type" value="Genomic_DNA"/>
</dbReference>
<dbReference type="InterPro" id="IPR050091">
    <property type="entry name" value="PKS_NRPS_Biosynth_Enz"/>
</dbReference>
<dbReference type="InterPro" id="IPR014043">
    <property type="entry name" value="Acyl_transferase_dom"/>
</dbReference>
<comment type="caution">
    <text evidence="5">The sequence shown here is derived from an EMBL/GenBank/DDBJ whole genome shotgun (WGS) entry which is preliminary data.</text>
</comment>
<sequence>MAQTPSAGCMMAVRASEKACSAAIDAVAAKCGSVVAVAAVNAPESTVLSGDYVAVSLVVAELAARNEARGADASKSKATKVRATHPDHSPRMRPVGDALAAAADAIFAESGAARAAVGADREGDVGTKIHVASSVTGRLASRRELRAGAHWARHATGAVRFTEGLRALAVKGICVFVEFGEGMLVGFGKDTLARGGGPPTKFRWTPPPRRGRRWRRAARSRPRSATSRTGRRRPGRRGQGPARLRDAAVRRAELADEAPPEAGGARRQGRADAPPRWPAGQRVPALAPDAQPPSTTCDGEALAPDAAVLCKIQPPPHALRSDPGSPMTEPHAQTLTVWMPRDALLDNFLAYLEHEYGMRLDVIDALGAGDAHRRGDEPAGPLATDGDFDAALGLAADKAMGAAYFLVRAKLDGAGRPLPPRHAKVEGPFAPDMVEGKEKIDEERRAASAAYDAPGGLIPRGFVEERMSAEAVAGDARRAKKAAADAAFWATASDEAKAKRRDADAKRWHDLLPEAGREDLMPGFDDMVDEDTGVLTELIGAYDPKVGRKVFKHGYQCAESEPFPALEDGAAAALEGDAAEAFAARRELLAIIPPPSRLPEHEFPADSMGGRCLDAWRYRWGQRIGDAWLFVPLPPGATVADVDVAFGTFKLGVSLCGVPLYDGPLWNCDETRGVDVDTAAWVVVLHEGQPVLQVELHKKKNYWWKAIWADHPTIEPWEVPFWKDATFNDGYHRITQGDVRQTVF</sequence>
<dbReference type="InterPro" id="IPR016036">
    <property type="entry name" value="Malonyl_transacylase_ACP-bd"/>
</dbReference>
<evidence type="ECO:0000313" key="6">
    <source>
        <dbReference type="Proteomes" id="UP001363151"/>
    </source>
</evidence>
<gene>
    <name evidence="5" type="ORF">SO694_00015230</name>
</gene>
<feature type="compositionally biased region" description="Basic residues" evidence="3">
    <location>
        <begin position="209"/>
        <end position="222"/>
    </location>
</feature>
<evidence type="ECO:0000259" key="4">
    <source>
        <dbReference type="SMART" id="SM00827"/>
    </source>
</evidence>
<dbReference type="SMART" id="SM00827">
    <property type="entry name" value="PKS_AT"/>
    <property type="match status" value="1"/>
</dbReference>
<dbReference type="Proteomes" id="UP001363151">
    <property type="component" value="Unassembled WGS sequence"/>
</dbReference>
<evidence type="ECO:0000313" key="5">
    <source>
        <dbReference type="EMBL" id="KAK7242794.1"/>
    </source>
</evidence>
<evidence type="ECO:0000256" key="1">
    <source>
        <dbReference type="ARBA" id="ARBA00022450"/>
    </source>
</evidence>
<keyword evidence="2" id="KW-0597">Phosphoprotein</keyword>
<dbReference type="PANTHER" id="PTHR43775:SF37">
    <property type="entry name" value="SI:DKEY-61P9.11"/>
    <property type="match status" value="1"/>
</dbReference>
<dbReference type="SUPFAM" id="SSF52151">
    <property type="entry name" value="FabD/lysophospholipase-like"/>
    <property type="match status" value="1"/>
</dbReference>
<feature type="domain" description="Malonyl-CoA:ACP transacylase (MAT)" evidence="4">
    <location>
        <begin position="1"/>
        <end position="212"/>
    </location>
</feature>
<dbReference type="PANTHER" id="PTHR43775">
    <property type="entry name" value="FATTY ACID SYNTHASE"/>
    <property type="match status" value="1"/>
</dbReference>
<organism evidence="5 6">
    <name type="scientific">Aureococcus anophagefferens</name>
    <name type="common">Harmful bloom alga</name>
    <dbReference type="NCBI Taxonomy" id="44056"/>
    <lineage>
        <taxon>Eukaryota</taxon>
        <taxon>Sar</taxon>
        <taxon>Stramenopiles</taxon>
        <taxon>Ochrophyta</taxon>
        <taxon>Pelagophyceae</taxon>
        <taxon>Pelagomonadales</taxon>
        <taxon>Pelagomonadaceae</taxon>
        <taxon>Aureococcus</taxon>
    </lineage>
</organism>
<dbReference type="InterPro" id="IPR016035">
    <property type="entry name" value="Acyl_Trfase/lysoPLipase"/>
</dbReference>
<evidence type="ECO:0000256" key="2">
    <source>
        <dbReference type="ARBA" id="ARBA00022553"/>
    </source>
</evidence>